<dbReference type="InParanoid" id="D6WDZ2"/>
<reference evidence="1 2" key="1">
    <citation type="journal article" date="2008" name="Nature">
        <title>The genome of the model beetle and pest Tribolium castaneum.</title>
        <authorList>
            <consortium name="Tribolium Genome Sequencing Consortium"/>
            <person name="Richards S."/>
            <person name="Gibbs R.A."/>
            <person name="Weinstock G.M."/>
            <person name="Brown S.J."/>
            <person name="Denell R."/>
            <person name="Beeman R.W."/>
            <person name="Gibbs R."/>
            <person name="Beeman R.W."/>
            <person name="Brown S.J."/>
            <person name="Bucher G."/>
            <person name="Friedrich M."/>
            <person name="Grimmelikhuijzen C.J."/>
            <person name="Klingler M."/>
            <person name="Lorenzen M."/>
            <person name="Richards S."/>
            <person name="Roth S."/>
            <person name="Schroder R."/>
            <person name="Tautz D."/>
            <person name="Zdobnov E.M."/>
            <person name="Muzny D."/>
            <person name="Gibbs R.A."/>
            <person name="Weinstock G.M."/>
            <person name="Attaway T."/>
            <person name="Bell S."/>
            <person name="Buhay C.J."/>
            <person name="Chandrabose M.N."/>
            <person name="Chavez D."/>
            <person name="Clerk-Blankenburg K.P."/>
            <person name="Cree A."/>
            <person name="Dao M."/>
            <person name="Davis C."/>
            <person name="Chacko J."/>
            <person name="Dinh H."/>
            <person name="Dugan-Rocha S."/>
            <person name="Fowler G."/>
            <person name="Garner T.T."/>
            <person name="Garnes J."/>
            <person name="Gnirke A."/>
            <person name="Hawes A."/>
            <person name="Hernandez J."/>
            <person name="Hines S."/>
            <person name="Holder M."/>
            <person name="Hume J."/>
            <person name="Jhangiani S.N."/>
            <person name="Joshi V."/>
            <person name="Khan Z.M."/>
            <person name="Jackson L."/>
            <person name="Kovar C."/>
            <person name="Kowis A."/>
            <person name="Lee S."/>
            <person name="Lewis L.R."/>
            <person name="Margolis J."/>
            <person name="Morgan M."/>
            <person name="Nazareth L.V."/>
            <person name="Nguyen N."/>
            <person name="Okwuonu G."/>
            <person name="Parker D."/>
            <person name="Richards S."/>
            <person name="Ruiz S.J."/>
            <person name="Santibanez J."/>
            <person name="Savard J."/>
            <person name="Scherer S.E."/>
            <person name="Schneider B."/>
            <person name="Sodergren E."/>
            <person name="Tautz D."/>
            <person name="Vattahil S."/>
            <person name="Villasana D."/>
            <person name="White C.S."/>
            <person name="Wright R."/>
            <person name="Park Y."/>
            <person name="Beeman R.W."/>
            <person name="Lord J."/>
            <person name="Oppert B."/>
            <person name="Lorenzen M."/>
            <person name="Brown S."/>
            <person name="Wang L."/>
            <person name="Savard J."/>
            <person name="Tautz D."/>
            <person name="Richards S."/>
            <person name="Weinstock G."/>
            <person name="Gibbs R.A."/>
            <person name="Liu Y."/>
            <person name="Worley K."/>
            <person name="Weinstock G."/>
            <person name="Elsik C.G."/>
            <person name="Reese J.T."/>
            <person name="Elhaik E."/>
            <person name="Landan G."/>
            <person name="Graur D."/>
            <person name="Arensburger P."/>
            <person name="Atkinson P."/>
            <person name="Beeman R.W."/>
            <person name="Beidler J."/>
            <person name="Brown S.J."/>
            <person name="Demuth J.P."/>
            <person name="Drury D.W."/>
            <person name="Du Y.Z."/>
            <person name="Fujiwara H."/>
            <person name="Lorenzen M."/>
            <person name="Maselli V."/>
            <person name="Osanai M."/>
            <person name="Park Y."/>
            <person name="Robertson H.M."/>
            <person name="Tu Z."/>
            <person name="Wang J.J."/>
            <person name="Wang S."/>
            <person name="Richards S."/>
            <person name="Song H."/>
            <person name="Zhang L."/>
            <person name="Sodergren E."/>
            <person name="Werner D."/>
            <person name="Stanke M."/>
            <person name="Morgenstern B."/>
            <person name="Solovyev V."/>
            <person name="Kosarev P."/>
            <person name="Brown G."/>
            <person name="Chen H.C."/>
            <person name="Ermolaeva O."/>
            <person name="Hlavina W."/>
            <person name="Kapustin Y."/>
            <person name="Kiryutin B."/>
            <person name="Kitts P."/>
            <person name="Maglott D."/>
            <person name="Pruitt K."/>
            <person name="Sapojnikov V."/>
            <person name="Souvorov A."/>
            <person name="Mackey A.J."/>
            <person name="Waterhouse R.M."/>
            <person name="Wyder S."/>
            <person name="Zdobnov E.M."/>
            <person name="Zdobnov E.M."/>
            <person name="Wyder S."/>
            <person name="Kriventseva E.V."/>
            <person name="Kadowaki T."/>
            <person name="Bork P."/>
            <person name="Aranda M."/>
            <person name="Bao R."/>
            <person name="Beermann A."/>
            <person name="Berns N."/>
            <person name="Bolognesi R."/>
            <person name="Bonneton F."/>
            <person name="Bopp D."/>
            <person name="Brown S.J."/>
            <person name="Bucher G."/>
            <person name="Butts T."/>
            <person name="Chaumot A."/>
            <person name="Denell R.E."/>
            <person name="Ferrier D.E."/>
            <person name="Friedrich M."/>
            <person name="Gordon C.M."/>
            <person name="Jindra M."/>
            <person name="Klingler M."/>
            <person name="Lan Q."/>
            <person name="Lattorff H.M."/>
            <person name="Laudet V."/>
            <person name="von Levetsow C."/>
            <person name="Liu Z."/>
            <person name="Lutz R."/>
            <person name="Lynch J.A."/>
            <person name="da Fonseca R.N."/>
            <person name="Posnien N."/>
            <person name="Reuter R."/>
            <person name="Roth S."/>
            <person name="Savard J."/>
            <person name="Schinko J.B."/>
            <person name="Schmitt C."/>
            <person name="Schoppmeier M."/>
            <person name="Schroder R."/>
            <person name="Shippy T.D."/>
            <person name="Simonnet F."/>
            <person name="Marques-Souza H."/>
            <person name="Tautz D."/>
            <person name="Tomoyasu Y."/>
            <person name="Trauner J."/>
            <person name="Van der Zee M."/>
            <person name="Vervoort M."/>
            <person name="Wittkopp N."/>
            <person name="Wimmer E.A."/>
            <person name="Yang X."/>
            <person name="Jones A.K."/>
            <person name="Sattelle D.B."/>
            <person name="Ebert P.R."/>
            <person name="Nelson D."/>
            <person name="Scott J.G."/>
            <person name="Beeman R.W."/>
            <person name="Muthukrishnan S."/>
            <person name="Kramer K.J."/>
            <person name="Arakane Y."/>
            <person name="Beeman R.W."/>
            <person name="Zhu Q."/>
            <person name="Hogenkamp D."/>
            <person name="Dixit R."/>
            <person name="Oppert B."/>
            <person name="Jiang H."/>
            <person name="Zou Z."/>
            <person name="Marshall J."/>
            <person name="Elpidina E."/>
            <person name="Vinokurov K."/>
            <person name="Oppert C."/>
            <person name="Zou Z."/>
            <person name="Evans J."/>
            <person name="Lu Z."/>
            <person name="Zhao P."/>
            <person name="Sumathipala N."/>
            <person name="Altincicek B."/>
            <person name="Vilcinskas A."/>
            <person name="Williams M."/>
            <person name="Hultmark D."/>
            <person name="Hetru C."/>
            <person name="Jiang H."/>
            <person name="Grimmelikhuijzen C.J."/>
            <person name="Hauser F."/>
            <person name="Cazzamali G."/>
            <person name="Williamson M."/>
            <person name="Park Y."/>
            <person name="Li B."/>
            <person name="Tanaka Y."/>
            <person name="Predel R."/>
            <person name="Neupert S."/>
            <person name="Schachtner J."/>
            <person name="Verleyen P."/>
            <person name="Raible F."/>
            <person name="Bork P."/>
            <person name="Friedrich M."/>
            <person name="Walden K.K."/>
            <person name="Robertson H.M."/>
            <person name="Angeli S."/>
            <person name="Foret S."/>
            <person name="Bucher G."/>
            <person name="Schuetz S."/>
            <person name="Maleszka R."/>
            <person name="Wimmer E.A."/>
            <person name="Beeman R.W."/>
            <person name="Lorenzen M."/>
            <person name="Tomoyasu Y."/>
            <person name="Miller S.C."/>
            <person name="Grossmann D."/>
            <person name="Bucher G."/>
        </authorList>
    </citation>
    <scope>NUCLEOTIDE SEQUENCE [LARGE SCALE GENOMIC DNA]</scope>
    <source>
        <strain evidence="1 2">Georgia GA2</strain>
    </source>
</reference>
<dbReference type="EMBL" id="KQ971324">
    <property type="protein sequence ID" value="EFA01188.1"/>
    <property type="molecule type" value="Genomic_DNA"/>
</dbReference>
<dbReference type="Proteomes" id="UP000007266">
    <property type="component" value="Linkage group 3"/>
</dbReference>
<keyword evidence="2" id="KW-1185">Reference proteome</keyword>
<sequence length="199" mass="23694">MCETCFRSAEAKSLHKCLQNFGCIYFIDDLPYFHCQEHMARFTSRKSALIYCKINQIMQQRKMESFRGRGRKWAPMERKLQLVNTAVITPILILCYRVRDFSATSGLFPCFAFRNRFLVPPWHLVARQKPPKNEKWRVREHIKISQRQFCFLHPLGLEIFHKLISLELTNQHKATNTISGTKQNFLKTKEHKLNRQIKH</sequence>
<name>D6WDZ2_TRICA</name>
<gene>
    <name evidence="1" type="primary">GLEAN_10514</name>
    <name evidence="1" type="ORF">TcasGA2_TC010514</name>
</gene>
<accession>D6WDZ2</accession>
<dbReference type="AlphaFoldDB" id="D6WDZ2"/>
<protein>
    <submittedName>
        <fullName evidence="1">Uncharacterized protein</fullName>
    </submittedName>
</protein>
<evidence type="ECO:0000313" key="2">
    <source>
        <dbReference type="Proteomes" id="UP000007266"/>
    </source>
</evidence>
<dbReference type="HOGENOM" id="CLU_1373840_0_0_1"/>
<organism evidence="1 2">
    <name type="scientific">Tribolium castaneum</name>
    <name type="common">Red flour beetle</name>
    <dbReference type="NCBI Taxonomy" id="7070"/>
    <lineage>
        <taxon>Eukaryota</taxon>
        <taxon>Metazoa</taxon>
        <taxon>Ecdysozoa</taxon>
        <taxon>Arthropoda</taxon>
        <taxon>Hexapoda</taxon>
        <taxon>Insecta</taxon>
        <taxon>Pterygota</taxon>
        <taxon>Neoptera</taxon>
        <taxon>Endopterygota</taxon>
        <taxon>Coleoptera</taxon>
        <taxon>Polyphaga</taxon>
        <taxon>Cucujiformia</taxon>
        <taxon>Tenebrionidae</taxon>
        <taxon>Tenebrionidae incertae sedis</taxon>
        <taxon>Tribolium</taxon>
    </lineage>
</organism>
<evidence type="ECO:0000313" key="1">
    <source>
        <dbReference type="EMBL" id="EFA01188.1"/>
    </source>
</evidence>
<reference evidence="1 2" key="2">
    <citation type="journal article" date="2010" name="Nucleic Acids Res.">
        <title>BeetleBase in 2010: revisions to provide comprehensive genomic information for Tribolium castaneum.</title>
        <authorList>
            <person name="Kim H.S."/>
            <person name="Murphy T."/>
            <person name="Xia J."/>
            <person name="Caragea D."/>
            <person name="Park Y."/>
            <person name="Beeman R.W."/>
            <person name="Lorenzen M.D."/>
            <person name="Butcher S."/>
            <person name="Manak J.R."/>
            <person name="Brown S.J."/>
        </authorList>
    </citation>
    <scope>GENOME REANNOTATION</scope>
    <source>
        <strain evidence="1 2">Georgia GA2</strain>
    </source>
</reference>
<proteinExistence type="predicted"/>